<organism evidence="4 5">
    <name type="scientific">Blomia tropicalis</name>
    <name type="common">Mite</name>
    <dbReference type="NCBI Taxonomy" id="40697"/>
    <lineage>
        <taxon>Eukaryota</taxon>
        <taxon>Metazoa</taxon>
        <taxon>Ecdysozoa</taxon>
        <taxon>Arthropoda</taxon>
        <taxon>Chelicerata</taxon>
        <taxon>Arachnida</taxon>
        <taxon>Acari</taxon>
        <taxon>Acariformes</taxon>
        <taxon>Sarcoptiformes</taxon>
        <taxon>Astigmata</taxon>
        <taxon>Glycyphagoidea</taxon>
        <taxon>Echimyopodidae</taxon>
        <taxon>Blomia</taxon>
    </lineage>
</organism>
<dbReference type="Pfam" id="PF13927">
    <property type="entry name" value="Ig_3"/>
    <property type="match status" value="1"/>
</dbReference>
<evidence type="ECO:0000313" key="5">
    <source>
        <dbReference type="Proteomes" id="UP001142055"/>
    </source>
</evidence>
<dbReference type="InterPro" id="IPR007110">
    <property type="entry name" value="Ig-like_dom"/>
</dbReference>
<protein>
    <recommendedName>
        <fullName evidence="3">Ig-like domain-containing protein</fullName>
    </recommendedName>
</protein>
<dbReference type="InterPro" id="IPR013783">
    <property type="entry name" value="Ig-like_fold"/>
</dbReference>
<dbReference type="GO" id="GO:0070593">
    <property type="term" value="P:dendrite self-avoidance"/>
    <property type="evidence" value="ECO:0007669"/>
    <property type="project" value="TreeGrafter"/>
</dbReference>
<evidence type="ECO:0000313" key="4">
    <source>
        <dbReference type="EMBL" id="KAJ6218724.1"/>
    </source>
</evidence>
<feature type="domain" description="Ig-like" evidence="3">
    <location>
        <begin position="50"/>
        <end position="159"/>
    </location>
</feature>
<dbReference type="PANTHER" id="PTHR10075">
    <property type="entry name" value="BASIGIN RELATED"/>
    <property type="match status" value="1"/>
</dbReference>
<accession>A0A9Q0RLG1</accession>
<dbReference type="SMART" id="SM00408">
    <property type="entry name" value="IGc2"/>
    <property type="match status" value="1"/>
</dbReference>
<dbReference type="PANTHER" id="PTHR10075:SF100">
    <property type="entry name" value="FASCICLIN-2"/>
    <property type="match status" value="1"/>
</dbReference>
<dbReference type="InterPro" id="IPR036179">
    <property type="entry name" value="Ig-like_dom_sf"/>
</dbReference>
<dbReference type="InterPro" id="IPR003598">
    <property type="entry name" value="Ig_sub2"/>
</dbReference>
<sequence length="162" mass="18838">MKLINNKQYMIVLTIILLVMVNDIVGRRGKGSRRRKMKKQNSKVLFHNNPKRAEYYQNANGAQIVRSSHFDYEFYLGHKILFICVATGDPLPSITWFKDGVELDNTLNSYLHINEWKIGEGKEVQIKSKLEIDPARQMDSGTYECMANNKYAVDRKNFKADF</sequence>
<keyword evidence="2" id="KW-0472">Membrane</keyword>
<comment type="caution">
    <text evidence="4">The sequence shown here is derived from an EMBL/GenBank/DDBJ whole genome shotgun (WGS) entry which is preliminary data.</text>
</comment>
<dbReference type="GO" id="GO:0005886">
    <property type="term" value="C:plasma membrane"/>
    <property type="evidence" value="ECO:0007669"/>
    <property type="project" value="TreeGrafter"/>
</dbReference>
<keyword evidence="2" id="KW-1133">Transmembrane helix</keyword>
<dbReference type="OMA" id="VLICKAK"/>
<dbReference type="GO" id="GO:0098632">
    <property type="term" value="F:cell-cell adhesion mediator activity"/>
    <property type="evidence" value="ECO:0007669"/>
    <property type="project" value="TreeGrafter"/>
</dbReference>
<name>A0A9Q0RLG1_BLOTA</name>
<dbReference type="GO" id="GO:0007156">
    <property type="term" value="P:homophilic cell adhesion via plasma membrane adhesion molecules"/>
    <property type="evidence" value="ECO:0007669"/>
    <property type="project" value="TreeGrafter"/>
</dbReference>
<dbReference type="SUPFAM" id="SSF48726">
    <property type="entry name" value="Immunoglobulin"/>
    <property type="match status" value="1"/>
</dbReference>
<reference evidence="4" key="1">
    <citation type="submission" date="2022-12" db="EMBL/GenBank/DDBJ databases">
        <title>Genome assemblies of Blomia tropicalis.</title>
        <authorList>
            <person name="Cui Y."/>
        </authorList>
    </citation>
    <scope>NUCLEOTIDE SEQUENCE</scope>
    <source>
        <tissue evidence="4">Adult mites</tissue>
    </source>
</reference>
<feature type="transmembrane region" description="Helical" evidence="2">
    <location>
        <begin position="6"/>
        <end position="25"/>
    </location>
</feature>
<dbReference type="GO" id="GO:0030424">
    <property type="term" value="C:axon"/>
    <property type="evidence" value="ECO:0007669"/>
    <property type="project" value="TreeGrafter"/>
</dbReference>
<proteinExistence type="predicted"/>
<dbReference type="PROSITE" id="PS50835">
    <property type="entry name" value="IG_LIKE"/>
    <property type="match status" value="1"/>
</dbReference>
<gene>
    <name evidence="4" type="ORF">RDWZM_004536</name>
</gene>
<dbReference type="Gene3D" id="2.60.40.10">
    <property type="entry name" value="Immunoglobulins"/>
    <property type="match status" value="1"/>
</dbReference>
<evidence type="ECO:0000256" key="1">
    <source>
        <dbReference type="ARBA" id="ARBA00023319"/>
    </source>
</evidence>
<keyword evidence="2" id="KW-0812">Transmembrane</keyword>
<dbReference type="AlphaFoldDB" id="A0A9Q0RLG1"/>
<dbReference type="Proteomes" id="UP001142055">
    <property type="component" value="Chromosome 2"/>
</dbReference>
<evidence type="ECO:0000256" key="2">
    <source>
        <dbReference type="SAM" id="Phobius"/>
    </source>
</evidence>
<dbReference type="CDD" id="cd00096">
    <property type="entry name" value="Ig"/>
    <property type="match status" value="1"/>
</dbReference>
<keyword evidence="5" id="KW-1185">Reference proteome</keyword>
<dbReference type="EMBL" id="JAPWDV010000002">
    <property type="protein sequence ID" value="KAJ6218724.1"/>
    <property type="molecule type" value="Genomic_DNA"/>
</dbReference>
<dbReference type="GO" id="GO:0007411">
    <property type="term" value="P:axon guidance"/>
    <property type="evidence" value="ECO:0007669"/>
    <property type="project" value="TreeGrafter"/>
</dbReference>
<evidence type="ECO:0000259" key="3">
    <source>
        <dbReference type="PROSITE" id="PS50835"/>
    </source>
</evidence>
<keyword evidence="1" id="KW-0393">Immunoglobulin domain</keyword>